<accession>A0ABU4K1N9</accession>
<proteinExistence type="predicted"/>
<name>A0ABU4K1N9_9ACTN</name>
<comment type="caution">
    <text evidence="2">The sequence shown here is derived from an EMBL/GenBank/DDBJ whole genome shotgun (WGS) entry which is preliminary data.</text>
</comment>
<evidence type="ECO:0000313" key="3">
    <source>
        <dbReference type="Proteomes" id="UP001278571"/>
    </source>
</evidence>
<evidence type="ECO:0000256" key="1">
    <source>
        <dbReference type="SAM" id="MobiDB-lite"/>
    </source>
</evidence>
<keyword evidence="3" id="KW-1185">Reference proteome</keyword>
<gene>
    <name evidence="2" type="ORF">R2363_05695</name>
</gene>
<feature type="compositionally biased region" description="Basic residues" evidence="1">
    <location>
        <begin position="1"/>
        <end position="11"/>
    </location>
</feature>
<feature type="compositionally biased region" description="Basic and acidic residues" evidence="1">
    <location>
        <begin position="13"/>
        <end position="25"/>
    </location>
</feature>
<reference evidence="2 3" key="1">
    <citation type="submission" date="2023-10" db="EMBL/GenBank/DDBJ databases">
        <authorList>
            <person name="Wang X.X."/>
        </authorList>
    </citation>
    <scope>NUCLEOTIDE SEQUENCE [LARGE SCALE GENOMIC DNA]</scope>
    <source>
        <strain evidence="2 3">NBRC 12816</strain>
    </source>
</reference>
<dbReference type="Proteomes" id="UP001278571">
    <property type="component" value="Unassembled WGS sequence"/>
</dbReference>
<organism evidence="2 3">
    <name type="scientific">Streptomyces roseolus</name>
    <dbReference type="NCBI Taxonomy" id="67358"/>
    <lineage>
        <taxon>Bacteria</taxon>
        <taxon>Bacillati</taxon>
        <taxon>Actinomycetota</taxon>
        <taxon>Actinomycetes</taxon>
        <taxon>Kitasatosporales</taxon>
        <taxon>Streptomycetaceae</taxon>
        <taxon>Streptomyces</taxon>
    </lineage>
</organism>
<dbReference type="EMBL" id="JAWJZF010000237">
    <property type="protein sequence ID" value="MDX2291666.1"/>
    <property type="molecule type" value="Genomic_DNA"/>
</dbReference>
<feature type="region of interest" description="Disordered" evidence="1">
    <location>
        <begin position="1"/>
        <end position="27"/>
    </location>
</feature>
<sequence>MAKKKSKKAQRIQKSEQLERSRREAQFATAGTLPAPVAMGLCATLRRSIADLKSRIRKGWQRVNRINALIDELYGEPTTDPATILQLQLEVWRITEQIKDDQDSLAQVELDYTYAGCGSQDGPGGGGPHH</sequence>
<dbReference type="RefSeq" id="WP_319008209.1">
    <property type="nucleotide sequence ID" value="NZ_JAWJZF010000237.1"/>
</dbReference>
<protein>
    <submittedName>
        <fullName evidence="2">Uncharacterized protein</fullName>
    </submittedName>
</protein>
<evidence type="ECO:0000313" key="2">
    <source>
        <dbReference type="EMBL" id="MDX2291666.1"/>
    </source>
</evidence>